<evidence type="ECO:0000259" key="4">
    <source>
        <dbReference type="Pfam" id="PF03763"/>
    </source>
</evidence>
<dbReference type="Proteomes" id="UP001190926">
    <property type="component" value="Unassembled WGS sequence"/>
</dbReference>
<dbReference type="PANTHER" id="PTHR31471">
    <property type="entry name" value="OS02G0116800 PROTEIN"/>
    <property type="match status" value="1"/>
</dbReference>
<dbReference type="Pfam" id="PF03763">
    <property type="entry name" value="Remorin_C"/>
    <property type="match status" value="1"/>
</dbReference>
<evidence type="ECO:0000256" key="3">
    <source>
        <dbReference type="SAM" id="MobiDB-lite"/>
    </source>
</evidence>
<organism evidence="5 6">
    <name type="scientific">Perilla frutescens var. hirtella</name>
    <name type="common">Perilla citriodora</name>
    <name type="synonym">Perilla setoyensis</name>
    <dbReference type="NCBI Taxonomy" id="608512"/>
    <lineage>
        <taxon>Eukaryota</taxon>
        <taxon>Viridiplantae</taxon>
        <taxon>Streptophyta</taxon>
        <taxon>Embryophyta</taxon>
        <taxon>Tracheophyta</taxon>
        <taxon>Spermatophyta</taxon>
        <taxon>Magnoliopsida</taxon>
        <taxon>eudicotyledons</taxon>
        <taxon>Gunneridae</taxon>
        <taxon>Pentapetalae</taxon>
        <taxon>asterids</taxon>
        <taxon>lamiids</taxon>
        <taxon>Lamiales</taxon>
        <taxon>Lamiaceae</taxon>
        <taxon>Nepetoideae</taxon>
        <taxon>Elsholtzieae</taxon>
        <taxon>Perilla</taxon>
    </lineage>
</organism>
<feature type="domain" description="Remorin C-terminal" evidence="4">
    <location>
        <begin position="212"/>
        <end position="313"/>
    </location>
</feature>
<comment type="caution">
    <text evidence="5">The sequence shown here is derived from an EMBL/GenBank/DDBJ whole genome shotgun (WGS) entry which is preliminary data.</text>
</comment>
<comment type="similarity">
    <text evidence="1">Belongs to the remorin family.</text>
</comment>
<feature type="compositionally biased region" description="Polar residues" evidence="3">
    <location>
        <begin position="174"/>
        <end position="203"/>
    </location>
</feature>
<accession>A0AAD4JAC5</accession>
<name>A0AAD4JAC5_PERFH</name>
<feature type="coiled-coil region" evidence="2">
    <location>
        <begin position="240"/>
        <end position="267"/>
    </location>
</feature>
<evidence type="ECO:0000313" key="5">
    <source>
        <dbReference type="EMBL" id="KAH6830135.1"/>
    </source>
</evidence>
<keyword evidence="2" id="KW-0175">Coiled coil</keyword>
<evidence type="ECO:0000313" key="6">
    <source>
        <dbReference type="Proteomes" id="UP001190926"/>
    </source>
</evidence>
<feature type="region of interest" description="Disordered" evidence="3">
    <location>
        <begin position="1"/>
        <end position="103"/>
    </location>
</feature>
<dbReference type="AlphaFoldDB" id="A0AAD4JAC5"/>
<dbReference type="PANTHER" id="PTHR31471:SF52">
    <property type="entry name" value="F12A21.28"/>
    <property type="match status" value="1"/>
</dbReference>
<keyword evidence="6" id="KW-1185">Reference proteome</keyword>
<proteinExistence type="inferred from homology"/>
<dbReference type="InterPro" id="IPR005516">
    <property type="entry name" value="Remorin_C"/>
</dbReference>
<reference evidence="5 6" key="1">
    <citation type="journal article" date="2021" name="Nat. Commun.">
        <title>Incipient diploidization of the medicinal plant Perilla within 10,000 years.</title>
        <authorList>
            <person name="Zhang Y."/>
            <person name="Shen Q."/>
            <person name="Leng L."/>
            <person name="Zhang D."/>
            <person name="Chen S."/>
            <person name="Shi Y."/>
            <person name="Ning Z."/>
            <person name="Chen S."/>
        </authorList>
    </citation>
    <scope>NUCLEOTIDE SEQUENCE [LARGE SCALE GENOMIC DNA]</scope>
    <source>
        <strain evidence="6">cv. PC099</strain>
    </source>
</reference>
<dbReference type="EMBL" id="SDAM02000101">
    <property type="protein sequence ID" value="KAH6830135.1"/>
    <property type="molecule type" value="Genomic_DNA"/>
</dbReference>
<feature type="compositionally biased region" description="Low complexity" evidence="3">
    <location>
        <begin position="158"/>
        <end position="168"/>
    </location>
</feature>
<evidence type="ECO:0000256" key="1">
    <source>
        <dbReference type="ARBA" id="ARBA00005711"/>
    </source>
</evidence>
<protein>
    <recommendedName>
        <fullName evidence="4">Remorin C-terminal domain-containing protein</fullName>
    </recommendedName>
</protein>
<gene>
    <name evidence="5" type="ORF">C2S53_017976</name>
</gene>
<sequence length="333" mass="37140">MRSIEDKGCSNNCPTEEKTGGSGSCMIFELKKSGVMSRPSPHHRSSLGKPAPSKWDDAQKWLVNLSRGEKAPSKASPRNSNADDRRLIAPPPKDYDENDDGDKHVIETKNVECDDESVWRGSNKSGVRAICLRDMGTEMTPIASKEPSRAPTPIRVISPASSGSSSPAVHKTSRSTPTPRTEESASTSHLSLEGQETNGVNADQSRKLNPLEDRAAAWEEAERAKYMARYKREDARIEAWENHEKRKAELENRKVEAKVERLKSRAKDKCSSRIAATRRIGEEKRVAAESKLNDKAIKTSQRADYIRTRGHLPFSFSFKLPSCCCCHHNFTSF</sequence>
<feature type="region of interest" description="Disordered" evidence="3">
    <location>
        <begin position="139"/>
        <end position="208"/>
    </location>
</feature>
<evidence type="ECO:0000256" key="2">
    <source>
        <dbReference type="SAM" id="Coils"/>
    </source>
</evidence>